<evidence type="ECO:0000313" key="7">
    <source>
        <dbReference type="EMBL" id="RPD54084.1"/>
    </source>
</evidence>
<dbReference type="GO" id="GO:0004497">
    <property type="term" value="F:monooxygenase activity"/>
    <property type="evidence" value="ECO:0007669"/>
    <property type="project" value="UniProtKB-KW"/>
</dbReference>
<organism evidence="7 8">
    <name type="scientific">Lentinus tigrinus ALCF2SS1-6</name>
    <dbReference type="NCBI Taxonomy" id="1328759"/>
    <lineage>
        <taxon>Eukaryota</taxon>
        <taxon>Fungi</taxon>
        <taxon>Dikarya</taxon>
        <taxon>Basidiomycota</taxon>
        <taxon>Agaricomycotina</taxon>
        <taxon>Agaricomycetes</taxon>
        <taxon>Polyporales</taxon>
        <taxon>Polyporaceae</taxon>
        <taxon>Lentinus</taxon>
    </lineage>
</organism>
<keyword evidence="2" id="KW-0285">Flavoprotein</keyword>
<dbReference type="PRINTS" id="PR00420">
    <property type="entry name" value="RNGMNOXGNASE"/>
</dbReference>
<evidence type="ECO:0000256" key="3">
    <source>
        <dbReference type="ARBA" id="ARBA00022827"/>
    </source>
</evidence>
<protein>
    <submittedName>
        <fullName evidence="7">FAD/NAD(P)-binding domain-containing protein</fullName>
    </submittedName>
</protein>
<dbReference type="Proteomes" id="UP000313359">
    <property type="component" value="Unassembled WGS sequence"/>
</dbReference>
<dbReference type="PANTHER" id="PTHR13789">
    <property type="entry name" value="MONOOXYGENASE"/>
    <property type="match status" value="1"/>
</dbReference>
<feature type="domain" description="FAD-binding" evidence="6">
    <location>
        <begin position="5"/>
        <end position="324"/>
    </location>
</feature>
<dbReference type="SUPFAM" id="SSF51905">
    <property type="entry name" value="FAD/NAD(P)-binding domain"/>
    <property type="match status" value="1"/>
</dbReference>
<keyword evidence="4" id="KW-0560">Oxidoreductase</keyword>
<reference evidence="7" key="1">
    <citation type="journal article" date="2018" name="Genome Biol. Evol.">
        <title>Genomics and development of Lentinus tigrinus, a white-rot wood-decaying mushroom with dimorphic fruiting bodies.</title>
        <authorList>
            <person name="Wu B."/>
            <person name="Xu Z."/>
            <person name="Knudson A."/>
            <person name="Carlson A."/>
            <person name="Chen N."/>
            <person name="Kovaka S."/>
            <person name="LaButti K."/>
            <person name="Lipzen A."/>
            <person name="Pennachio C."/>
            <person name="Riley R."/>
            <person name="Schakwitz W."/>
            <person name="Umezawa K."/>
            <person name="Ohm R.A."/>
            <person name="Grigoriev I.V."/>
            <person name="Nagy L.G."/>
            <person name="Gibbons J."/>
            <person name="Hibbett D."/>
        </authorList>
    </citation>
    <scope>NUCLEOTIDE SEQUENCE [LARGE SCALE GENOMIC DNA]</scope>
    <source>
        <strain evidence="7">ALCF2SS1-6</strain>
    </source>
</reference>
<keyword evidence="3" id="KW-0274">FAD</keyword>
<evidence type="ECO:0000259" key="6">
    <source>
        <dbReference type="Pfam" id="PF01494"/>
    </source>
</evidence>
<accession>A0A5C2RS26</accession>
<dbReference type="EMBL" id="ML122311">
    <property type="protein sequence ID" value="RPD54084.1"/>
    <property type="molecule type" value="Genomic_DNA"/>
</dbReference>
<dbReference type="PANTHER" id="PTHR13789:SF309">
    <property type="entry name" value="PUTATIVE (AFU_ORTHOLOGUE AFUA_6G14510)-RELATED"/>
    <property type="match status" value="1"/>
</dbReference>
<dbReference type="Gene3D" id="3.50.50.60">
    <property type="entry name" value="FAD/NAD(P)-binding domain"/>
    <property type="match status" value="1"/>
</dbReference>
<dbReference type="InterPro" id="IPR050493">
    <property type="entry name" value="FAD-dep_Monooxygenase_BioMet"/>
</dbReference>
<dbReference type="InterPro" id="IPR002938">
    <property type="entry name" value="FAD-bd"/>
</dbReference>
<dbReference type="AlphaFoldDB" id="A0A5C2RS26"/>
<dbReference type="InterPro" id="IPR036188">
    <property type="entry name" value="FAD/NAD-bd_sf"/>
</dbReference>
<sequence length="408" mass="44761">MTAATKVIIAGGGIAGPVLAMFLKAKGYDPVIYERTDGPTDMGLSLALQPNGLRVLELIPGLLDKIVRCRVTDSISYSALLEDECELTRSKMQLAEILGHGIEGARRPVLLRALIEGAQERGVPVHFSHQVVDLEQHEESVTVKFANGKTDEGSFVVGCDGLHSNTRISLFGKEEAVFTGLTQTGGISPVPEIYKGKDVHPIFNIYGDGVHMIGYTINETQISWAITQREAEEKETWRDMDEAKEKEFKEGPFSKLPFGGGELVRTADRIIKYGLYDRPELKSWHKGRVVLIGDAAHPTSPHLGQGANQALEDIYHLVRLLAAHNPSAGAPSTATLERVFAELEQLRIPRTAALVQKARAMGDVRVVGGEEACRRRDEVVRTMFTQEGARAMMEDLGRNPFEPGKSEI</sequence>
<dbReference type="STRING" id="1328759.A0A5C2RS26"/>
<keyword evidence="5" id="KW-0503">Monooxygenase</keyword>
<evidence type="ECO:0000256" key="4">
    <source>
        <dbReference type="ARBA" id="ARBA00023002"/>
    </source>
</evidence>
<comment type="similarity">
    <text evidence="1">Belongs to the paxM FAD-dependent monooxygenase family.</text>
</comment>
<evidence type="ECO:0000256" key="2">
    <source>
        <dbReference type="ARBA" id="ARBA00022630"/>
    </source>
</evidence>
<dbReference type="Pfam" id="PF01494">
    <property type="entry name" value="FAD_binding_3"/>
    <property type="match status" value="1"/>
</dbReference>
<evidence type="ECO:0000313" key="8">
    <source>
        <dbReference type="Proteomes" id="UP000313359"/>
    </source>
</evidence>
<evidence type="ECO:0000256" key="5">
    <source>
        <dbReference type="ARBA" id="ARBA00023033"/>
    </source>
</evidence>
<proteinExistence type="inferred from homology"/>
<dbReference type="GO" id="GO:0071949">
    <property type="term" value="F:FAD binding"/>
    <property type="evidence" value="ECO:0007669"/>
    <property type="project" value="InterPro"/>
</dbReference>
<gene>
    <name evidence="7" type="ORF">L227DRAFT_373082</name>
</gene>
<keyword evidence="8" id="KW-1185">Reference proteome</keyword>
<name>A0A5C2RS26_9APHY</name>
<evidence type="ECO:0000256" key="1">
    <source>
        <dbReference type="ARBA" id="ARBA00007992"/>
    </source>
</evidence>
<dbReference type="OrthoDB" id="47494at2759"/>